<keyword evidence="1" id="KW-0238">DNA-binding</keyword>
<dbReference type="PANTHER" id="PTHR46558:SF13">
    <property type="entry name" value="HTH-TYPE TRANSCRIPTIONAL REGULATOR IMMR"/>
    <property type="match status" value="1"/>
</dbReference>
<dbReference type="RefSeq" id="WP_213529377.1">
    <property type="nucleotide sequence ID" value="NZ_BOVJ01000110.1"/>
</dbReference>
<dbReference type="Gene3D" id="1.10.260.40">
    <property type="entry name" value="lambda repressor-like DNA-binding domains"/>
    <property type="match status" value="1"/>
</dbReference>
<dbReference type="Proteomes" id="UP000680304">
    <property type="component" value="Unassembled WGS sequence"/>
</dbReference>
<sequence>MATLGSRFKELREKAGKTQREMAEILNHKTTRQVQRIEADESTLDSKQIVMLADYFGVSTDYLLGRTDDPTFNK</sequence>
<dbReference type="SMART" id="SM00530">
    <property type="entry name" value="HTH_XRE"/>
    <property type="match status" value="1"/>
</dbReference>
<dbReference type="InterPro" id="IPR001387">
    <property type="entry name" value="Cro/C1-type_HTH"/>
</dbReference>
<feature type="domain" description="HTH cro/C1-type" evidence="2">
    <location>
        <begin position="8"/>
        <end position="63"/>
    </location>
</feature>
<dbReference type="CDD" id="cd00093">
    <property type="entry name" value="HTH_XRE"/>
    <property type="match status" value="1"/>
</dbReference>
<dbReference type="Pfam" id="PF01381">
    <property type="entry name" value="HTH_3"/>
    <property type="match status" value="1"/>
</dbReference>
<name>A0ABQ4NAB3_9BACL</name>
<dbReference type="EMBL" id="BOVJ01000110">
    <property type="protein sequence ID" value="GIQ64894.1"/>
    <property type="molecule type" value="Genomic_DNA"/>
</dbReference>
<evidence type="ECO:0000313" key="4">
    <source>
        <dbReference type="Proteomes" id="UP000680304"/>
    </source>
</evidence>
<dbReference type="PANTHER" id="PTHR46558">
    <property type="entry name" value="TRACRIPTIONAL REGULATORY PROTEIN-RELATED-RELATED"/>
    <property type="match status" value="1"/>
</dbReference>
<comment type="caution">
    <text evidence="3">The sequence shown here is derived from an EMBL/GenBank/DDBJ whole genome shotgun (WGS) entry which is preliminary data.</text>
</comment>
<gene>
    <name evidence="3" type="ORF">PACILC2_34620</name>
</gene>
<dbReference type="SUPFAM" id="SSF47413">
    <property type="entry name" value="lambda repressor-like DNA-binding domains"/>
    <property type="match status" value="1"/>
</dbReference>
<evidence type="ECO:0000313" key="3">
    <source>
        <dbReference type="EMBL" id="GIQ64894.1"/>
    </source>
</evidence>
<protein>
    <recommendedName>
        <fullName evidence="2">HTH cro/C1-type domain-containing protein</fullName>
    </recommendedName>
</protein>
<keyword evidence="4" id="KW-1185">Reference proteome</keyword>
<proteinExistence type="predicted"/>
<dbReference type="PROSITE" id="PS50943">
    <property type="entry name" value="HTH_CROC1"/>
    <property type="match status" value="1"/>
</dbReference>
<evidence type="ECO:0000256" key="1">
    <source>
        <dbReference type="ARBA" id="ARBA00023125"/>
    </source>
</evidence>
<reference evidence="3 4" key="1">
    <citation type="submission" date="2021-04" db="EMBL/GenBank/DDBJ databases">
        <title>Draft genome sequence of Paenibacillus cisolokensis, LC2-13A.</title>
        <authorList>
            <person name="Uke A."/>
            <person name="Chhe C."/>
            <person name="Baramee S."/>
            <person name="Kosugi A."/>
        </authorList>
    </citation>
    <scope>NUCLEOTIDE SEQUENCE [LARGE SCALE GENOMIC DNA]</scope>
    <source>
        <strain evidence="3 4">LC2-13A</strain>
    </source>
</reference>
<evidence type="ECO:0000259" key="2">
    <source>
        <dbReference type="PROSITE" id="PS50943"/>
    </source>
</evidence>
<dbReference type="InterPro" id="IPR010982">
    <property type="entry name" value="Lambda_DNA-bd_dom_sf"/>
</dbReference>
<accession>A0ABQ4NAB3</accession>
<organism evidence="3 4">
    <name type="scientific">Paenibacillus cisolokensis</name>
    <dbReference type="NCBI Taxonomy" id="1658519"/>
    <lineage>
        <taxon>Bacteria</taxon>
        <taxon>Bacillati</taxon>
        <taxon>Bacillota</taxon>
        <taxon>Bacilli</taxon>
        <taxon>Bacillales</taxon>
        <taxon>Paenibacillaceae</taxon>
        <taxon>Paenibacillus</taxon>
    </lineage>
</organism>